<dbReference type="Gene3D" id="2.30.29.50">
    <property type="entry name" value="Bacterial Pleckstrin homology domain"/>
    <property type="match status" value="1"/>
</dbReference>
<accession>A0A1G8YFJ7</accession>
<dbReference type="Proteomes" id="UP000198510">
    <property type="component" value="Unassembled WGS sequence"/>
</dbReference>
<dbReference type="PANTHER" id="PTHR35796:SF3">
    <property type="entry name" value="BHLH DOMAIN-CONTAINING PROTEIN"/>
    <property type="match status" value="1"/>
</dbReference>
<proteinExistence type="predicted"/>
<protein>
    <submittedName>
        <fullName evidence="2">PH domain-containing protein</fullName>
    </submittedName>
</protein>
<sequence>MGIFDRLMGHASEVSPEKIAQQFTPILVEGEYLEKAFRLVRDLFVFTNKRLILVDKQGLSGSKVSYQSIPYHSITRFFKESTGLMDLDAELKIWIRGEAAPIQKEFRKNKHVNDVYLLLSKYTL</sequence>
<feature type="domain" description="Bacterial Pleckstrin homology" evidence="1">
    <location>
        <begin position="2"/>
        <end position="122"/>
    </location>
</feature>
<dbReference type="InterPro" id="IPR012544">
    <property type="entry name" value="PHb"/>
</dbReference>
<evidence type="ECO:0000313" key="2">
    <source>
        <dbReference type="EMBL" id="SDK00800.1"/>
    </source>
</evidence>
<dbReference type="EMBL" id="FNFO01000001">
    <property type="protein sequence ID" value="SDK00800.1"/>
    <property type="molecule type" value="Genomic_DNA"/>
</dbReference>
<reference evidence="2 3" key="1">
    <citation type="submission" date="2016-10" db="EMBL/GenBank/DDBJ databases">
        <authorList>
            <person name="de Groot N.N."/>
        </authorList>
    </citation>
    <scope>NUCLEOTIDE SEQUENCE [LARGE SCALE GENOMIC DNA]</scope>
    <source>
        <strain evidence="2 3">DSM 25186</strain>
    </source>
</reference>
<dbReference type="InterPro" id="IPR037063">
    <property type="entry name" value="PHb_sf"/>
</dbReference>
<dbReference type="SUPFAM" id="SSF50729">
    <property type="entry name" value="PH domain-like"/>
    <property type="match status" value="1"/>
</dbReference>
<organism evidence="2 3">
    <name type="scientific">Catalinimonas alkaloidigena</name>
    <dbReference type="NCBI Taxonomy" id="1075417"/>
    <lineage>
        <taxon>Bacteria</taxon>
        <taxon>Pseudomonadati</taxon>
        <taxon>Bacteroidota</taxon>
        <taxon>Cytophagia</taxon>
        <taxon>Cytophagales</taxon>
        <taxon>Catalimonadaceae</taxon>
        <taxon>Catalinimonas</taxon>
    </lineage>
</organism>
<name>A0A1G8YFJ7_9BACT</name>
<dbReference type="AlphaFoldDB" id="A0A1G8YFJ7"/>
<evidence type="ECO:0000259" key="1">
    <source>
        <dbReference type="Pfam" id="PF08000"/>
    </source>
</evidence>
<gene>
    <name evidence="2" type="ORF">SAMN05421823_101640</name>
</gene>
<dbReference type="RefSeq" id="WP_176955878.1">
    <property type="nucleotide sequence ID" value="NZ_FNFO01000001.1"/>
</dbReference>
<dbReference type="STRING" id="1075417.SAMN05421823_101640"/>
<keyword evidence="3" id="KW-1185">Reference proteome</keyword>
<dbReference type="PANTHER" id="PTHR35796">
    <property type="entry name" value="HYPOTHETICAL CYTOSOLIC PROTEIN"/>
    <property type="match status" value="1"/>
</dbReference>
<evidence type="ECO:0000313" key="3">
    <source>
        <dbReference type="Proteomes" id="UP000198510"/>
    </source>
</evidence>
<dbReference type="CDD" id="cd13225">
    <property type="entry name" value="PH-like_bacteria"/>
    <property type="match status" value="1"/>
</dbReference>
<dbReference type="Pfam" id="PF08000">
    <property type="entry name" value="bPH_1"/>
    <property type="match status" value="1"/>
</dbReference>